<dbReference type="PANTHER" id="PTHR46714:SF6">
    <property type="entry name" value="TRANSCRIPTIONAL ACTIVATOR HAC1"/>
    <property type="match status" value="1"/>
</dbReference>
<feature type="region of interest" description="Disordered" evidence="8">
    <location>
        <begin position="191"/>
        <end position="218"/>
    </location>
</feature>
<accession>A0A1E3NHY9</accession>
<organism evidence="10 11">
    <name type="scientific">Pichia membranifaciens NRRL Y-2026</name>
    <dbReference type="NCBI Taxonomy" id="763406"/>
    <lineage>
        <taxon>Eukaryota</taxon>
        <taxon>Fungi</taxon>
        <taxon>Dikarya</taxon>
        <taxon>Ascomycota</taxon>
        <taxon>Saccharomycotina</taxon>
        <taxon>Pichiomycetes</taxon>
        <taxon>Pichiales</taxon>
        <taxon>Pichiaceae</taxon>
        <taxon>Pichia</taxon>
    </lineage>
</organism>
<feature type="domain" description="BZIP" evidence="9">
    <location>
        <begin position="42"/>
        <end position="79"/>
    </location>
</feature>
<dbReference type="InterPro" id="IPR046347">
    <property type="entry name" value="bZIP_sf"/>
</dbReference>
<evidence type="ECO:0000256" key="2">
    <source>
        <dbReference type="ARBA" id="ARBA00007163"/>
    </source>
</evidence>
<gene>
    <name evidence="10" type="ORF">PICMEDRAFT_78246</name>
</gene>
<dbReference type="PANTHER" id="PTHR46714">
    <property type="entry name" value="TRANSCRIPTIONAL ACTIVATOR HAC1"/>
    <property type="match status" value="1"/>
</dbReference>
<dbReference type="EMBL" id="KV454004">
    <property type="protein sequence ID" value="ODQ45765.1"/>
    <property type="molecule type" value="Genomic_DNA"/>
</dbReference>
<dbReference type="Proteomes" id="UP000094455">
    <property type="component" value="Unassembled WGS sequence"/>
</dbReference>
<dbReference type="SUPFAM" id="SSF57959">
    <property type="entry name" value="Leucine zipper domain"/>
    <property type="match status" value="1"/>
</dbReference>
<keyword evidence="4" id="KW-0238">DNA-binding</keyword>
<protein>
    <recommendedName>
        <fullName evidence="9">BZIP domain-containing protein</fullName>
    </recommendedName>
</protein>
<feature type="compositionally biased region" description="Low complexity" evidence="8">
    <location>
        <begin position="191"/>
        <end position="207"/>
    </location>
</feature>
<dbReference type="Gene3D" id="1.20.5.170">
    <property type="match status" value="1"/>
</dbReference>
<keyword evidence="7" id="KW-0539">Nucleus</keyword>
<dbReference type="PROSITE" id="PS00036">
    <property type="entry name" value="BZIP_BASIC"/>
    <property type="match status" value="1"/>
</dbReference>
<dbReference type="STRING" id="763406.A0A1E3NHY9"/>
<keyword evidence="11" id="KW-1185">Reference proteome</keyword>
<dbReference type="RefSeq" id="XP_019016878.1">
    <property type="nucleotide sequence ID" value="XM_019164961.1"/>
</dbReference>
<evidence type="ECO:0000256" key="5">
    <source>
        <dbReference type="ARBA" id="ARBA00023163"/>
    </source>
</evidence>
<keyword evidence="3" id="KW-0805">Transcription regulation</keyword>
<proteinExistence type="inferred from homology"/>
<feature type="region of interest" description="Disordered" evidence="8">
    <location>
        <begin position="117"/>
        <end position="139"/>
    </location>
</feature>
<dbReference type="GeneID" id="30181648"/>
<evidence type="ECO:0000256" key="1">
    <source>
        <dbReference type="ARBA" id="ARBA00004123"/>
    </source>
</evidence>
<comment type="subcellular location">
    <subcellularLocation>
        <location evidence="1">Nucleus</location>
    </subcellularLocation>
</comment>
<sequence length="310" mass="34399">MSSPLSDNSNSSCKLSAELIDVNSNGSHLPPRKRARTEAEKEQRRVERIIRNRKAAHASREKKRKHVEQLESYVKVLEAHLNLSLEANRTLLSKLAANNIPCDGVDIKKLQVPRPDGLLLSDEDETSASNNSNSTPDDHVADSIIAQRECRIGQSSKCVDAEEVDFNNDLELEAEQEDDEADSSVVDEMPVLSKSSPSSSVSASEFSNPPTPGNDENLFSLYRDPRDFNLCITDSNDFMDLNSYLEPEFSTSDFNEIDQSLDFKSSNDNIDSNGQNTMGYLSSYNSVHSAAPLSTEINNAPFDLDEFIMT</sequence>
<dbReference type="PROSITE" id="PS50217">
    <property type="entry name" value="BZIP"/>
    <property type="match status" value="1"/>
</dbReference>
<keyword evidence="6" id="KW-0834">Unfolded protein response</keyword>
<reference evidence="10 11" key="1">
    <citation type="journal article" date="2016" name="Proc. Natl. Acad. Sci. U.S.A.">
        <title>Comparative genomics of biotechnologically important yeasts.</title>
        <authorList>
            <person name="Riley R."/>
            <person name="Haridas S."/>
            <person name="Wolfe K.H."/>
            <person name="Lopes M.R."/>
            <person name="Hittinger C.T."/>
            <person name="Goeker M."/>
            <person name="Salamov A.A."/>
            <person name="Wisecaver J.H."/>
            <person name="Long T.M."/>
            <person name="Calvey C.H."/>
            <person name="Aerts A.L."/>
            <person name="Barry K.W."/>
            <person name="Choi C."/>
            <person name="Clum A."/>
            <person name="Coughlan A.Y."/>
            <person name="Deshpande S."/>
            <person name="Douglass A.P."/>
            <person name="Hanson S.J."/>
            <person name="Klenk H.-P."/>
            <person name="LaButti K.M."/>
            <person name="Lapidus A."/>
            <person name="Lindquist E.A."/>
            <person name="Lipzen A.M."/>
            <person name="Meier-Kolthoff J.P."/>
            <person name="Ohm R.A."/>
            <person name="Otillar R.P."/>
            <person name="Pangilinan J.L."/>
            <person name="Peng Y."/>
            <person name="Rokas A."/>
            <person name="Rosa C.A."/>
            <person name="Scheuner C."/>
            <person name="Sibirny A.A."/>
            <person name="Slot J.C."/>
            <person name="Stielow J.B."/>
            <person name="Sun H."/>
            <person name="Kurtzman C.P."/>
            <person name="Blackwell M."/>
            <person name="Grigoriev I.V."/>
            <person name="Jeffries T.W."/>
        </authorList>
    </citation>
    <scope>NUCLEOTIDE SEQUENCE [LARGE SCALE GENOMIC DNA]</scope>
    <source>
        <strain evidence="10 11">NRRL Y-2026</strain>
    </source>
</reference>
<evidence type="ECO:0000256" key="8">
    <source>
        <dbReference type="SAM" id="MobiDB-lite"/>
    </source>
</evidence>
<dbReference type="AlphaFoldDB" id="A0A1E3NHY9"/>
<dbReference type="InterPro" id="IPR004827">
    <property type="entry name" value="bZIP"/>
</dbReference>
<dbReference type="Pfam" id="PF00170">
    <property type="entry name" value="bZIP_1"/>
    <property type="match status" value="1"/>
</dbReference>
<dbReference type="GO" id="GO:0045944">
    <property type="term" value="P:positive regulation of transcription by RNA polymerase II"/>
    <property type="evidence" value="ECO:0007669"/>
    <property type="project" value="InterPro"/>
</dbReference>
<evidence type="ECO:0000313" key="10">
    <source>
        <dbReference type="EMBL" id="ODQ45765.1"/>
    </source>
</evidence>
<evidence type="ECO:0000256" key="4">
    <source>
        <dbReference type="ARBA" id="ARBA00023125"/>
    </source>
</evidence>
<feature type="compositionally biased region" description="Low complexity" evidence="8">
    <location>
        <begin position="1"/>
        <end position="12"/>
    </location>
</feature>
<keyword evidence="5" id="KW-0804">Transcription</keyword>
<dbReference type="GO" id="GO:0000981">
    <property type="term" value="F:DNA-binding transcription factor activity, RNA polymerase II-specific"/>
    <property type="evidence" value="ECO:0007669"/>
    <property type="project" value="InterPro"/>
</dbReference>
<dbReference type="InterPro" id="IPR044280">
    <property type="entry name" value="Hac1/HY5"/>
</dbReference>
<dbReference type="OrthoDB" id="674948at2759"/>
<evidence type="ECO:0000256" key="3">
    <source>
        <dbReference type="ARBA" id="ARBA00023015"/>
    </source>
</evidence>
<evidence type="ECO:0000256" key="6">
    <source>
        <dbReference type="ARBA" id="ARBA00023230"/>
    </source>
</evidence>
<evidence type="ECO:0000313" key="11">
    <source>
        <dbReference type="Proteomes" id="UP000094455"/>
    </source>
</evidence>
<name>A0A1E3NHY9_9ASCO</name>
<dbReference type="GO" id="GO:0005634">
    <property type="term" value="C:nucleus"/>
    <property type="evidence" value="ECO:0007669"/>
    <property type="project" value="UniProtKB-SubCell"/>
</dbReference>
<evidence type="ECO:0000256" key="7">
    <source>
        <dbReference type="ARBA" id="ARBA00023242"/>
    </source>
</evidence>
<evidence type="ECO:0000259" key="9">
    <source>
        <dbReference type="PROSITE" id="PS50217"/>
    </source>
</evidence>
<comment type="similarity">
    <text evidence="2">Belongs to the bZIP family.</text>
</comment>
<dbReference type="GO" id="GO:0003677">
    <property type="term" value="F:DNA binding"/>
    <property type="evidence" value="ECO:0007669"/>
    <property type="project" value="UniProtKB-KW"/>
</dbReference>
<feature type="region of interest" description="Disordered" evidence="8">
    <location>
        <begin position="1"/>
        <end position="43"/>
    </location>
</feature>
<dbReference type="GO" id="GO:0006986">
    <property type="term" value="P:response to unfolded protein"/>
    <property type="evidence" value="ECO:0007669"/>
    <property type="project" value="UniProtKB-KW"/>
</dbReference>